<protein>
    <submittedName>
        <fullName evidence="1">Uncharacterized protein</fullName>
    </submittedName>
</protein>
<reference evidence="1 2" key="1">
    <citation type="submission" date="2020-08" db="EMBL/GenBank/DDBJ databases">
        <authorList>
            <person name="Mo P."/>
        </authorList>
    </citation>
    <scope>NUCLEOTIDE SEQUENCE [LARGE SCALE GENOMIC DNA]</scope>
    <source>
        <strain evidence="1 2">CGMCC 4.1532</strain>
    </source>
</reference>
<name>A0A7G7MIS3_9PSEU</name>
<keyword evidence="2" id="KW-1185">Reference proteome</keyword>
<gene>
    <name evidence="1" type="ORF">H6H00_00975</name>
</gene>
<dbReference type="Pfam" id="PF19760">
    <property type="entry name" value="DUF6247"/>
    <property type="match status" value="1"/>
</dbReference>
<proteinExistence type="predicted"/>
<dbReference type="InterPro" id="IPR046214">
    <property type="entry name" value="DUF6247"/>
</dbReference>
<dbReference type="RefSeq" id="WP_185719513.1">
    <property type="nucleotide sequence ID" value="NZ_BAAAWI010000001.1"/>
</dbReference>
<dbReference type="KEGG" id="ppel:H6H00_00975"/>
<sequence>MATVTMVVVERSGPAIRAALAEHAPGDEARFIAELREALVRAGEDLDLAGPQAVLARWHALATMAANPLSADEQVQLARARAGDLTGL</sequence>
<evidence type="ECO:0000313" key="1">
    <source>
        <dbReference type="EMBL" id="QNG52684.1"/>
    </source>
</evidence>
<dbReference type="EMBL" id="CP060131">
    <property type="protein sequence ID" value="QNG52684.1"/>
    <property type="molecule type" value="Genomic_DNA"/>
</dbReference>
<accession>A0A7G7MIS3</accession>
<dbReference type="AlphaFoldDB" id="A0A7G7MIS3"/>
<organism evidence="1 2">
    <name type="scientific">Pseudonocardia petroleophila</name>
    <dbReference type="NCBI Taxonomy" id="37331"/>
    <lineage>
        <taxon>Bacteria</taxon>
        <taxon>Bacillati</taxon>
        <taxon>Actinomycetota</taxon>
        <taxon>Actinomycetes</taxon>
        <taxon>Pseudonocardiales</taxon>
        <taxon>Pseudonocardiaceae</taxon>
        <taxon>Pseudonocardia</taxon>
    </lineage>
</organism>
<dbReference type="Proteomes" id="UP000515728">
    <property type="component" value="Chromosome"/>
</dbReference>
<evidence type="ECO:0000313" key="2">
    <source>
        <dbReference type="Proteomes" id="UP000515728"/>
    </source>
</evidence>